<reference evidence="3" key="1">
    <citation type="submission" date="2015-03" db="EMBL/GenBank/DDBJ databases">
        <authorList>
            <consortium name="Pathogen Informatics"/>
        </authorList>
    </citation>
    <scope>NUCLEOTIDE SEQUENCE [LARGE SCALE GENOMIC DNA]</scope>
    <source>
        <strain evidence="3">N09902308</strain>
    </source>
</reference>
<proteinExistence type="predicted"/>
<dbReference type="EMBL" id="CSBK01003241">
    <property type="protein sequence ID" value="CPA73163.1"/>
    <property type="molecule type" value="Genomic_DNA"/>
</dbReference>
<name>A0A916LH91_MYCTX</name>
<dbReference type="Proteomes" id="UP000039021">
    <property type="component" value="Unassembled WGS sequence"/>
</dbReference>
<protein>
    <submittedName>
        <fullName evidence="2">Uncharacterized protein</fullName>
    </submittedName>
</protein>
<evidence type="ECO:0000313" key="2">
    <source>
        <dbReference type="EMBL" id="CPA73163.1"/>
    </source>
</evidence>
<sequence>MTAAAFLSGNVQNAHSHTSASNVSSGNGTDSASPRWKRTRSVRPVCATAAWARFTLISLMSTPSTATP</sequence>
<evidence type="ECO:0000256" key="1">
    <source>
        <dbReference type="SAM" id="MobiDB-lite"/>
    </source>
</evidence>
<evidence type="ECO:0000313" key="3">
    <source>
        <dbReference type="Proteomes" id="UP000039021"/>
    </source>
</evidence>
<dbReference type="AlphaFoldDB" id="A0A916LH91"/>
<feature type="region of interest" description="Disordered" evidence="1">
    <location>
        <begin position="1"/>
        <end position="40"/>
    </location>
</feature>
<feature type="compositionally biased region" description="Polar residues" evidence="1">
    <location>
        <begin position="9"/>
        <end position="32"/>
    </location>
</feature>
<accession>A0A916LH91</accession>
<comment type="caution">
    <text evidence="2">The sequence shown here is derived from an EMBL/GenBank/DDBJ whole genome shotgun (WGS) entry which is preliminary data.</text>
</comment>
<gene>
    <name evidence="2" type="ORF">ERS007739_04798</name>
</gene>
<organism evidence="2 3">
    <name type="scientific">Mycobacterium tuberculosis</name>
    <dbReference type="NCBI Taxonomy" id="1773"/>
    <lineage>
        <taxon>Bacteria</taxon>
        <taxon>Bacillati</taxon>
        <taxon>Actinomycetota</taxon>
        <taxon>Actinomycetes</taxon>
        <taxon>Mycobacteriales</taxon>
        <taxon>Mycobacteriaceae</taxon>
        <taxon>Mycobacterium</taxon>
        <taxon>Mycobacterium tuberculosis complex</taxon>
    </lineage>
</organism>